<dbReference type="PANTHER" id="PTHR30055">
    <property type="entry name" value="HTH-TYPE TRANSCRIPTIONAL REGULATOR RUTR"/>
    <property type="match status" value="1"/>
</dbReference>
<keyword evidence="1" id="KW-0805">Transcription regulation</keyword>
<dbReference type="PROSITE" id="PS50977">
    <property type="entry name" value="HTH_TETR_2"/>
    <property type="match status" value="1"/>
</dbReference>
<dbReference type="PANTHER" id="PTHR30055:SF234">
    <property type="entry name" value="HTH-TYPE TRANSCRIPTIONAL REGULATOR BETI"/>
    <property type="match status" value="1"/>
</dbReference>
<keyword evidence="3" id="KW-0804">Transcription</keyword>
<dbReference type="SUPFAM" id="SSF48498">
    <property type="entry name" value="Tetracyclin repressor-like, C-terminal domain"/>
    <property type="match status" value="1"/>
</dbReference>
<dbReference type="InterPro" id="IPR036271">
    <property type="entry name" value="Tet_transcr_reg_TetR-rel_C_sf"/>
</dbReference>
<dbReference type="RefSeq" id="WP_022860220.1">
    <property type="nucleotide sequence ID" value="NZ_JGZB01000004.1"/>
</dbReference>
<evidence type="ECO:0000256" key="1">
    <source>
        <dbReference type="ARBA" id="ARBA00023015"/>
    </source>
</evidence>
<evidence type="ECO:0000313" key="7">
    <source>
        <dbReference type="Proteomes" id="UP000029052"/>
    </source>
</evidence>
<evidence type="ECO:0000256" key="2">
    <source>
        <dbReference type="ARBA" id="ARBA00023125"/>
    </source>
</evidence>
<dbReference type="PRINTS" id="PR00455">
    <property type="entry name" value="HTHTETR"/>
</dbReference>
<dbReference type="Pfam" id="PF00440">
    <property type="entry name" value="TetR_N"/>
    <property type="match status" value="1"/>
</dbReference>
<gene>
    <name evidence="6" type="ORF">BMAGN_0042</name>
</gene>
<protein>
    <submittedName>
        <fullName evidence="6">TetR-type transcriptional regulator</fullName>
    </submittedName>
</protein>
<dbReference type="GO" id="GO:0003700">
    <property type="term" value="F:DNA-binding transcription factor activity"/>
    <property type="evidence" value="ECO:0007669"/>
    <property type="project" value="TreeGrafter"/>
</dbReference>
<accession>A0A087BAP4</accession>
<organism evidence="6 7">
    <name type="scientific">Bifidobacterium magnum</name>
    <dbReference type="NCBI Taxonomy" id="1692"/>
    <lineage>
        <taxon>Bacteria</taxon>
        <taxon>Bacillati</taxon>
        <taxon>Actinomycetota</taxon>
        <taxon>Actinomycetes</taxon>
        <taxon>Bifidobacteriales</taxon>
        <taxon>Bifidobacteriaceae</taxon>
        <taxon>Bifidobacterium</taxon>
    </lineage>
</organism>
<evidence type="ECO:0000313" key="6">
    <source>
        <dbReference type="EMBL" id="KFI68094.1"/>
    </source>
</evidence>
<dbReference type="InterPro" id="IPR050109">
    <property type="entry name" value="HTH-type_TetR-like_transc_reg"/>
</dbReference>
<sequence length="216" mass="24322">MESDKKDGIMDVTRAVAQQSQRLQERHQQRREQTDRKIMRAALKIIISEGVGALSIEEVSRASGVAKTTIYRRYRNTDDLLEQLSSYLAGPICSSEVEGLSQHLEPSRESFHQLLELFTSSFDSEMGLKAVGLVLSSSNQRLCGLADQVIEPVRERFEHFMNRGQDTGVFRKEIDLKFIFDTMLGSLLACQALHAADAGHWADHMTALLWPSIQAQ</sequence>
<comment type="caution">
    <text evidence="6">The sequence shown here is derived from an EMBL/GenBank/DDBJ whole genome shotgun (WGS) entry which is preliminary data.</text>
</comment>
<feature type="domain" description="HTH tetR-type" evidence="5">
    <location>
        <begin position="32"/>
        <end position="92"/>
    </location>
</feature>
<dbReference type="SUPFAM" id="SSF46689">
    <property type="entry name" value="Homeodomain-like"/>
    <property type="match status" value="1"/>
</dbReference>
<reference evidence="6 7" key="1">
    <citation type="submission" date="2014-03" db="EMBL/GenBank/DDBJ databases">
        <title>Genomics of Bifidobacteria.</title>
        <authorList>
            <person name="Ventura M."/>
            <person name="Milani C."/>
            <person name="Lugli G.A."/>
        </authorList>
    </citation>
    <scope>NUCLEOTIDE SEQUENCE [LARGE SCALE GENOMIC DNA]</scope>
    <source>
        <strain evidence="6 7">LMG 11591</strain>
    </source>
</reference>
<keyword evidence="7" id="KW-1185">Reference proteome</keyword>
<name>A0A087BAP4_9BIFI</name>
<dbReference type="Gene3D" id="1.10.357.10">
    <property type="entry name" value="Tetracycline Repressor, domain 2"/>
    <property type="match status" value="1"/>
</dbReference>
<evidence type="ECO:0000256" key="4">
    <source>
        <dbReference type="PROSITE-ProRule" id="PRU00335"/>
    </source>
</evidence>
<dbReference type="Proteomes" id="UP000029052">
    <property type="component" value="Unassembled WGS sequence"/>
</dbReference>
<dbReference type="GO" id="GO:0000976">
    <property type="term" value="F:transcription cis-regulatory region binding"/>
    <property type="evidence" value="ECO:0007669"/>
    <property type="project" value="TreeGrafter"/>
</dbReference>
<dbReference type="STRING" id="1692.BMAGN_0042"/>
<dbReference type="AlphaFoldDB" id="A0A087BAP4"/>
<dbReference type="InterPro" id="IPR009057">
    <property type="entry name" value="Homeodomain-like_sf"/>
</dbReference>
<proteinExistence type="predicted"/>
<dbReference type="eggNOG" id="COG1309">
    <property type="taxonomic scope" value="Bacteria"/>
</dbReference>
<dbReference type="EMBL" id="JGZB01000004">
    <property type="protein sequence ID" value="KFI68094.1"/>
    <property type="molecule type" value="Genomic_DNA"/>
</dbReference>
<evidence type="ECO:0000256" key="3">
    <source>
        <dbReference type="ARBA" id="ARBA00023163"/>
    </source>
</evidence>
<feature type="DNA-binding region" description="H-T-H motif" evidence="4">
    <location>
        <begin position="55"/>
        <end position="74"/>
    </location>
</feature>
<dbReference type="InterPro" id="IPR001647">
    <property type="entry name" value="HTH_TetR"/>
</dbReference>
<keyword evidence="2 4" id="KW-0238">DNA-binding</keyword>
<evidence type="ECO:0000259" key="5">
    <source>
        <dbReference type="PROSITE" id="PS50977"/>
    </source>
</evidence>